<evidence type="ECO:0000313" key="4">
    <source>
        <dbReference type="Proteomes" id="UP001501578"/>
    </source>
</evidence>
<dbReference type="PANTHER" id="PTHR46696">
    <property type="entry name" value="P450, PUTATIVE (EUROFUNG)-RELATED"/>
    <property type="match status" value="1"/>
</dbReference>
<protein>
    <submittedName>
        <fullName evidence="3">Cytochrome P450</fullName>
    </submittedName>
</protein>
<dbReference type="InterPro" id="IPR001128">
    <property type="entry name" value="Cyt_P450"/>
</dbReference>
<keyword evidence="4" id="KW-1185">Reference proteome</keyword>
<dbReference type="Proteomes" id="UP001501578">
    <property type="component" value="Unassembled WGS sequence"/>
</dbReference>
<comment type="caution">
    <text evidence="3">The sequence shown here is derived from an EMBL/GenBank/DDBJ whole genome shotgun (WGS) entry which is preliminary data.</text>
</comment>
<accession>A0ABP4A108</accession>
<organism evidence="3 4">
    <name type="scientific">Nonomuraea longicatena</name>
    <dbReference type="NCBI Taxonomy" id="83682"/>
    <lineage>
        <taxon>Bacteria</taxon>
        <taxon>Bacillati</taxon>
        <taxon>Actinomycetota</taxon>
        <taxon>Actinomycetes</taxon>
        <taxon>Streptosporangiales</taxon>
        <taxon>Streptosporangiaceae</taxon>
        <taxon>Nonomuraea</taxon>
    </lineage>
</organism>
<dbReference type="Gene3D" id="1.10.630.10">
    <property type="entry name" value="Cytochrome P450"/>
    <property type="match status" value="1"/>
</dbReference>
<dbReference type="InterPro" id="IPR002397">
    <property type="entry name" value="Cyt_P450_B"/>
</dbReference>
<evidence type="ECO:0000313" key="3">
    <source>
        <dbReference type="EMBL" id="GAA0930127.1"/>
    </source>
</evidence>
<dbReference type="InterPro" id="IPR036396">
    <property type="entry name" value="Cyt_P450_sf"/>
</dbReference>
<dbReference type="RefSeq" id="WP_343950877.1">
    <property type="nucleotide sequence ID" value="NZ_BAAAHQ010000015.1"/>
</dbReference>
<feature type="compositionally biased region" description="Basic and acidic residues" evidence="2">
    <location>
        <begin position="85"/>
        <end position="96"/>
    </location>
</feature>
<dbReference type="EMBL" id="BAAAHQ010000015">
    <property type="protein sequence ID" value="GAA0930127.1"/>
    <property type="molecule type" value="Genomic_DNA"/>
</dbReference>
<dbReference type="Pfam" id="PF00067">
    <property type="entry name" value="p450"/>
    <property type="match status" value="1"/>
</dbReference>
<comment type="similarity">
    <text evidence="1">Belongs to the cytochrome P450 family.</text>
</comment>
<dbReference type="PANTHER" id="PTHR46696:SF4">
    <property type="entry name" value="BIOTIN BIOSYNTHESIS CYTOCHROME P450"/>
    <property type="match status" value="1"/>
</dbReference>
<name>A0ABP4A108_9ACTN</name>
<evidence type="ECO:0000256" key="1">
    <source>
        <dbReference type="ARBA" id="ARBA00010617"/>
    </source>
</evidence>
<evidence type="ECO:0000256" key="2">
    <source>
        <dbReference type="SAM" id="MobiDB-lite"/>
    </source>
</evidence>
<proteinExistence type="inferred from homology"/>
<feature type="region of interest" description="Disordered" evidence="2">
    <location>
        <begin position="72"/>
        <end position="96"/>
    </location>
</feature>
<reference evidence="4" key="1">
    <citation type="journal article" date="2019" name="Int. J. Syst. Evol. Microbiol.">
        <title>The Global Catalogue of Microorganisms (GCM) 10K type strain sequencing project: providing services to taxonomists for standard genome sequencing and annotation.</title>
        <authorList>
            <consortium name="The Broad Institute Genomics Platform"/>
            <consortium name="The Broad Institute Genome Sequencing Center for Infectious Disease"/>
            <person name="Wu L."/>
            <person name="Ma J."/>
        </authorList>
    </citation>
    <scope>NUCLEOTIDE SEQUENCE [LARGE SCALE GENOMIC DNA]</scope>
    <source>
        <strain evidence="4">JCM 11136</strain>
    </source>
</reference>
<gene>
    <name evidence="3" type="ORF">GCM10009560_34410</name>
</gene>
<sequence length="404" mass="45772">MTITFTPEALADRTAWTRPEAMFEMLGEYRRKEPVVWVEGTGFLPFWLVTRYHDIMEIERQPELFTNRPGPILAEAEPPAETAEEDLKPLPHRDGEDHRAHRAIAQKWFKYGTMRQIEGHAAELAVRSVDELLASGPECDFAQVVAGRYPLRMILSILGLPERDYEPMYRFTQIMVWDKDPDEAYRNWQECLAYFDGVTASRRRRPTDDLASAISNGTVAGKLLEEPELTTYYMLIADAGYETTSFAMNGGLLELLRHPEQLALLRREPARIPDAVEEMLRWTSPARHFMRTAQADTEVSGVKIRKGERLMLSYAAANRDEQIFTDPERFDVTREGAGRHVAFGGRGPHHCLGAPITRMEMRLLFADLLARVHDIELAGEPGIAESVFLTGVNALPLRFSAGNG</sequence>
<dbReference type="PRINTS" id="PR00359">
    <property type="entry name" value="BP450"/>
</dbReference>
<dbReference type="SUPFAM" id="SSF48264">
    <property type="entry name" value="Cytochrome P450"/>
    <property type="match status" value="1"/>
</dbReference>